<sequence length="54" mass="6341">MLTLQKQWEMAVLLVQVIQVILGQTLKMEDIQIQIDHTIISALTSHFHQEAYRH</sequence>
<accession>I3T907</accession>
<dbReference type="EMBL" id="BT149205">
    <property type="protein sequence ID" value="AFK48999.1"/>
    <property type="molecule type" value="mRNA"/>
</dbReference>
<proteinExistence type="evidence at transcript level"/>
<feature type="chain" id="PRO_5003679102" evidence="1">
    <location>
        <begin position="24"/>
        <end position="54"/>
    </location>
</feature>
<name>I3T907_MEDTR</name>
<reference evidence="2" key="1">
    <citation type="submission" date="2012-05" db="EMBL/GenBank/DDBJ databases">
        <authorList>
            <person name="Krishnakumar V."/>
            <person name="Cheung F."/>
            <person name="Xiao Y."/>
            <person name="Chan A."/>
            <person name="Moskal W.A."/>
            <person name="Town C.D."/>
        </authorList>
    </citation>
    <scope>NUCLEOTIDE SEQUENCE</scope>
</reference>
<feature type="signal peptide" evidence="1">
    <location>
        <begin position="1"/>
        <end position="23"/>
    </location>
</feature>
<keyword evidence="1" id="KW-0732">Signal</keyword>
<protein>
    <submittedName>
        <fullName evidence="2">Uncharacterized protein</fullName>
    </submittedName>
</protein>
<organism evidence="2">
    <name type="scientific">Medicago truncatula</name>
    <name type="common">Barrel medic</name>
    <name type="synonym">Medicago tribuloides</name>
    <dbReference type="NCBI Taxonomy" id="3880"/>
    <lineage>
        <taxon>Eukaryota</taxon>
        <taxon>Viridiplantae</taxon>
        <taxon>Streptophyta</taxon>
        <taxon>Embryophyta</taxon>
        <taxon>Tracheophyta</taxon>
        <taxon>Spermatophyta</taxon>
        <taxon>Magnoliopsida</taxon>
        <taxon>eudicotyledons</taxon>
        <taxon>Gunneridae</taxon>
        <taxon>Pentapetalae</taxon>
        <taxon>rosids</taxon>
        <taxon>fabids</taxon>
        <taxon>Fabales</taxon>
        <taxon>Fabaceae</taxon>
        <taxon>Papilionoideae</taxon>
        <taxon>50 kb inversion clade</taxon>
        <taxon>NPAAA clade</taxon>
        <taxon>Hologalegina</taxon>
        <taxon>IRL clade</taxon>
        <taxon>Trifolieae</taxon>
        <taxon>Medicago</taxon>
    </lineage>
</organism>
<evidence type="ECO:0000256" key="1">
    <source>
        <dbReference type="SAM" id="SignalP"/>
    </source>
</evidence>
<dbReference type="AlphaFoldDB" id="I3T907"/>
<evidence type="ECO:0000313" key="2">
    <source>
        <dbReference type="EMBL" id="AFK48999.1"/>
    </source>
</evidence>